<dbReference type="PRINTS" id="PR00111">
    <property type="entry name" value="ABHYDROLASE"/>
</dbReference>
<protein>
    <submittedName>
        <fullName evidence="2">Lysophospholipase</fullName>
    </submittedName>
</protein>
<dbReference type="AlphaFoldDB" id="A0A1H6V9S6"/>
<accession>A0A1H6V9S6</accession>
<dbReference type="InterPro" id="IPR029058">
    <property type="entry name" value="AB_hydrolase_fold"/>
</dbReference>
<dbReference type="EMBL" id="FNZK01000002">
    <property type="protein sequence ID" value="SEI99674.1"/>
    <property type="molecule type" value="Genomic_DNA"/>
</dbReference>
<sequence>MKTEKMVKSFDGTSLYASTLIPATVKATVVIVHGLAEHLGRYDELANTFAENNFAVYRFDLRGHGKSEGQRAYFSNFTVIIEDVKFIVEMARNEHPQVPLFILGHSLGGFASAGFGSKYPNKADGIILSGALTNDNKGLIRSVPQGLAVTDYLPNELGHLICTDSSVVAAYQNDPLVLTQISAGLFYEIDNGVQWLKNNTHSFVAPTLILHGCDDQLVMEKDSRDFYGDIASTDKELKIYAKLYHEILNEPARHEIMKDIISWIKKRINV</sequence>
<gene>
    <name evidence="2" type="ORF">SAMN05660742_102215</name>
</gene>
<dbReference type="RefSeq" id="WP_218144869.1">
    <property type="nucleotide sequence ID" value="NZ_FNZK01000002.1"/>
</dbReference>
<feature type="domain" description="Serine aminopeptidase S33" evidence="1">
    <location>
        <begin position="25"/>
        <end position="251"/>
    </location>
</feature>
<dbReference type="InterPro" id="IPR022742">
    <property type="entry name" value="Hydrolase_4"/>
</dbReference>
<proteinExistence type="predicted"/>
<organism evidence="2 3">
    <name type="scientific">Propionispira arboris</name>
    <dbReference type="NCBI Taxonomy" id="84035"/>
    <lineage>
        <taxon>Bacteria</taxon>
        <taxon>Bacillati</taxon>
        <taxon>Bacillota</taxon>
        <taxon>Negativicutes</taxon>
        <taxon>Selenomonadales</taxon>
        <taxon>Selenomonadaceae</taxon>
        <taxon>Propionispira</taxon>
    </lineage>
</organism>
<dbReference type="PANTHER" id="PTHR11614">
    <property type="entry name" value="PHOSPHOLIPASE-RELATED"/>
    <property type="match status" value="1"/>
</dbReference>
<evidence type="ECO:0000313" key="3">
    <source>
        <dbReference type="Proteomes" id="UP000199662"/>
    </source>
</evidence>
<reference evidence="2 3" key="1">
    <citation type="submission" date="2016-10" db="EMBL/GenBank/DDBJ databases">
        <authorList>
            <person name="de Groot N.N."/>
        </authorList>
    </citation>
    <scope>NUCLEOTIDE SEQUENCE [LARGE SCALE GENOMIC DNA]</scope>
    <source>
        <strain evidence="2 3">DSM 2179</strain>
    </source>
</reference>
<dbReference type="Gene3D" id="3.40.50.1820">
    <property type="entry name" value="alpha/beta hydrolase"/>
    <property type="match status" value="1"/>
</dbReference>
<dbReference type="Proteomes" id="UP000199662">
    <property type="component" value="Unassembled WGS sequence"/>
</dbReference>
<name>A0A1H6V9S6_9FIRM</name>
<keyword evidence="3" id="KW-1185">Reference proteome</keyword>
<dbReference type="Pfam" id="PF12146">
    <property type="entry name" value="Hydrolase_4"/>
    <property type="match status" value="1"/>
</dbReference>
<dbReference type="STRING" id="84035.SAMN05660742_102215"/>
<dbReference type="SUPFAM" id="SSF53474">
    <property type="entry name" value="alpha/beta-Hydrolases"/>
    <property type="match status" value="1"/>
</dbReference>
<dbReference type="InterPro" id="IPR000073">
    <property type="entry name" value="AB_hydrolase_1"/>
</dbReference>
<dbReference type="InterPro" id="IPR051044">
    <property type="entry name" value="MAG_DAG_Lipase"/>
</dbReference>
<evidence type="ECO:0000259" key="1">
    <source>
        <dbReference type="Pfam" id="PF12146"/>
    </source>
</evidence>
<evidence type="ECO:0000313" key="2">
    <source>
        <dbReference type="EMBL" id="SEI99674.1"/>
    </source>
</evidence>